<organism evidence="2 3">
    <name type="scientific">Methylorubrum populi</name>
    <dbReference type="NCBI Taxonomy" id="223967"/>
    <lineage>
        <taxon>Bacteria</taxon>
        <taxon>Pseudomonadati</taxon>
        <taxon>Pseudomonadota</taxon>
        <taxon>Alphaproteobacteria</taxon>
        <taxon>Hyphomicrobiales</taxon>
        <taxon>Methylobacteriaceae</taxon>
        <taxon>Methylorubrum</taxon>
    </lineage>
</organism>
<gene>
    <name evidence="2" type="ORF">MPPM_0676</name>
</gene>
<feature type="transmembrane region" description="Helical" evidence="1">
    <location>
        <begin position="26"/>
        <end position="47"/>
    </location>
</feature>
<evidence type="ECO:0008006" key="4">
    <source>
        <dbReference type="Google" id="ProtNLM"/>
    </source>
</evidence>
<protein>
    <recommendedName>
        <fullName evidence="4">DUF4239 domain-containing protein</fullName>
    </recommendedName>
</protein>
<accession>A0A160PCV6</accession>
<proteinExistence type="predicted"/>
<dbReference type="Proteomes" id="UP000218288">
    <property type="component" value="Chromosome"/>
</dbReference>
<name>A0A160PCV6_9HYPH</name>
<sequence>MAVTLAGPVPSIDPAMILGLWLDQPVWLMFTLLAGVFLAVCLVLSLLTNLPWTRGGMRLLATGIVPPYIGVVAVLLALLTGFVANDAWERQRQASRVLQAERSHALAVYDLSIASAPDMSGLRTSLFAYLEAVVKEEWPSMAATGASAQSAGQALGRLLQTAADPRTAAEAGEATHAALLEAVMQLRSARSERLALSAARSDESKWLTLLVLATLTLTAIALVHCERPLAQATTLFLFSAAMVTTLGVIALHERPFDGPLALSPEPIRLARAAMEAGTR</sequence>
<dbReference type="EMBL" id="AP014809">
    <property type="protein sequence ID" value="BAU89281.1"/>
    <property type="molecule type" value="Genomic_DNA"/>
</dbReference>
<keyword evidence="1" id="KW-1133">Transmembrane helix</keyword>
<evidence type="ECO:0000256" key="1">
    <source>
        <dbReference type="SAM" id="Phobius"/>
    </source>
</evidence>
<feature type="transmembrane region" description="Helical" evidence="1">
    <location>
        <begin position="59"/>
        <end position="84"/>
    </location>
</feature>
<feature type="transmembrane region" description="Helical" evidence="1">
    <location>
        <begin position="235"/>
        <end position="252"/>
    </location>
</feature>
<evidence type="ECO:0000313" key="3">
    <source>
        <dbReference type="Proteomes" id="UP000218288"/>
    </source>
</evidence>
<keyword evidence="1" id="KW-0812">Transmembrane</keyword>
<reference evidence="2 3" key="1">
    <citation type="journal article" date="2016" name="Genome Announc.">
        <title>Complete Genome Sequence of Methylobacterium populi P-1M, Isolated from Pink-Pigmented Household Biofilm.</title>
        <authorList>
            <person name="Morohoshi T."/>
            <person name="Ikeda T."/>
        </authorList>
    </citation>
    <scope>NUCLEOTIDE SEQUENCE [LARGE SCALE GENOMIC DNA]</scope>
    <source>
        <strain evidence="2 3">P-1M</strain>
    </source>
</reference>
<feature type="transmembrane region" description="Helical" evidence="1">
    <location>
        <begin position="206"/>
        <end position="223"/>
    </location>
</feature>
<dbReference type="Pfam" id="PF14023">
    <property type="entry name" value="Bestrophin-like"/>
    <property type="match status" value="1"/>
</dbReference>
<dbReference type="InterPro" id="IPR025333">
    <property type="entry name" value="DUF4239"/>
</dbReference>
<evidence type="ECO:0000313" key="2">
    <source>
        <dbReference type="EMBL" id="BAU89281.1"/>
    </source>
</evidence>
<dbReference type="AlphaFoldDB" id="A0A160PCV6"/>
<keyword evidence="1" id="KW-0472">Membrane</keyword>